<dbReference type="Proteomes" id="UP000076738">
    <property type="component" value="Unassembled WGS sequence"/>
</dbReference>
<feature type="region of interest" description="Disordered" evidence="1">
    <location>
        <begin position="13"/>
        <end position="59"/>
    </location>
</feature>
<proteinExistence type="predicted"/>
<feature type="compositionally biased region" description="Basic and acidic residues" evidence="1">
    <location>
        <begin position="25"/>
        <end position="46"/>
    </location>
</feature>
<accession>A0A167SG45</accession>
<evidence type="ECO:0000256" key="1">
    <source>
        <dbReference type="SAM" id="MobiDB-lite"/>
    </source>
</evidence>
<evidence type="ECO:0000313" key="3">
    <source>
        <dbReference type="Proteomes" id="UP000076738"/>
    </source>
</evidence>
<protein>
    <submittedName>
        <fullName evidence="2">Uncharacterized protein</fullName>
    </submittedName>
</protein>
<name>A0A167SG45_CALVF</name>
<gene>
    <name evidence="2" type="ORF">CALVIDRAFT_594557</name>
</gene>
<reference evidence="2 3" key="1">
    <citation type="journal article" date="2016" name="Mol. Biol. Evol.">
        <title>Comparative Genomics of Early-Diverging Mushroom-Forming Fungi Provides Insights into the Origins of Lignocellulose Decay Capabilities.</title>
        <authorList>
            <person name="Nagy L.G."/>
            <person name="Riley R."/>
            <person name="Tritt A."/>
            <person name="Adam C."/>
            <person name="Daum C."/>
            <person name="Floudas D."/>
            <person name="Sun H."/>
            <person name="Yadav J.S."/>
            <person name="Pangilinan J."/>
            <person name="Larsson K.H."/>
            <person name="Matsuura K."/>
            <person name="Barry K."/>
            <person name="Labutti K."/>
            <person name="Kuo R."/>
            <person name="Ohm R.A."/>
            <person name="Bhattacharya S.S."/>
            <person name="Shirouzu T."/>
            <person name="Yoshinaga Y."/>
            <person name="Martin F.M."/>
            <person name="Grigoriev I.V."/>
            <person name="Hibbett D.S."/>
        </authorList>
    </citation>
    <scope>NUCLEOTIDE SEQUENCE [LARGE SCALE GENOMIC DNA]</scope>
    <source>
        <strain evidence="2 3">TUFC12733</strain>
    </source>
</reference>
<dbReference type="EMBL" id="KV417266">
    <property type="protein sequence ID" value="KZP01886.1"/>
    <property type="molecule type" value="Genomic_DNA"/>
</dbReference>
<dbReference type="OrthoDB" id="3363095at2759"/>
<keyword evidence="3" id="KW-1185">Reference proteome</keyword>
<sequence>MIRVCLRRLRPPLSRASHATSGKGAARDLPPHHGLPRDLPPHRDPPLPRGSLQPPSSSVTVHALKSIKETLFQAPHEESLEDDAINRDIRDVLKEGTARRAPRNQDEAKEDMSIKRRIKLPPNSSVAYSTVPERAKGIFRKDQASWREEIAALANPDHPMTLSRSELVEVLVALLVNRTLFERATRMIRDVARMRSNYLRQIFSLDTLEILVQAADRGSAYNCISILVDIMFRLHFPWHAQYWPVLKRWEHRVPRIELDKWMTKAELEAEDKAVSARDPPFRGLDGDEKATAYRICHFVIDSLFRRHHYIELVDFHTSMIKCGVRPSIISYNRILQSYFRWFLYPDFHVPQHRRLSFPMLMERVQDTLNAMSHDKVDATHHTRSILLYGFTRTLLMSTNAELRVRWAALGPAIGRLRTLANTSILMRLSWTEALLEWEEARWRRITHQKYKLDVPVSRPTDIEQILMGWFAETFKAMQESLKVSGRHWAVWETLTIEDLLHEVRICVYNMRAALMESEPDFDTAAFWFQQMKPAYEHGMKRLSLPENRALADAEETFDANYEAATVRFVARALNVQRLNQALGAMTFAGYIKNARTFVGLWHTILPAIAVGEQGWDDVNGVHKALRIFMDGLEAHRTLKSVNQPGPGGGPGPDRRLKHVFVNNSDHNVLAYLLWTAMVGSTSHQSLGTAVREPDSGLRQRVTYLQSIFERCGVELPEEIWNVATSSLVYLCKKRDEALGQTDLDSVRWQYEAAQSARDPNKDSTFRFFGVKFDVRYA</sequence>
<dbReference type="AlphaFoldDB" id="A0A167SG45"/>
<evidence type="ECO:0000313" key="2">
    <source>
        <dbReference type="EMBL" id="KZP01886.1"/>
    </source>
</evidence>
<organism evidence="2 3">
    <name type="scientific">Calocera viscosa (strain TUFC12733)</name>
    <dbReference type="NCBI Taxonomy" id="1330018"/>
    <lineage>
        <taxon>Eukaryota</taxon>
        <taxon>Fungi</taxon>
        <taxon>Dikarya</taxon>
        <taxon>Basidiomycota</taxon>
        <taxon>Agaricomycotina</taxon>
        <taxon>Dacrymycetes</taxon>
        <taxon>Dacrymycetales</taxon>
        <taxon>Dacrymycetaceae</taxon>
        <taxon>Calocera</taxon>
    </lineage>
</organism>